<dbReference type="KEGG" id="sls:SLINC_3983"/>
<dbReference type="STRING" id="1915.SLINC_3983"/>
<evidence type="ECO:0000313" key="2">
    <source>
        <dbReference type="Proteomes" id="UP000092598"/>
    </source>
</evidence>
<dbReference type="EMBL" id="CP016438">
    <property type="protein sequence ID" value="ANS66207.1"/>
    <property type="molecule type" value="Genomic_DNA"/>
</dbReference>
<sequence>MSAPALRGLPRTVLRLHRASLIVWTVFVLAAIAVLVWTVEVTADGALREQDYCARHDRCTVLTTMAYADRISLVGAFACYSFLAVAAFAGGALIGRELENGTARLAWTQGVSPARWLAAKLAVPAVALVLGGTALVLAFRWGWGAHRSLLEDNWLFNTVFVPLGPALVAYALCALAVGTLTALVLRRGLPALSLSFLVMLVLHAVLAFNRTSLWPTVTRVSSTYFDLPNDVWVRENGTLLHGRRVEGVDYSLCDGRNPSQTAECLREHGVTGYYAVYHPRSHYWPLHLVETGIVLAVAAVAVLAAFRVLGRLTGGAHPREEAAVRPPSP</sequence>
<dbReference type="PATRIC" id="fig|1915.4.peg.4402"/>
<proteinExistence type="predicted"/>
<accession>A0A1B1MCK2</accession>
<dbReference type="Proteomes" id="UP000092598">
    <property type="component" value="Chromosome"/>
</dbReference>
<reference evidence="1 2" key="1">
    <citation type="submission" date="2016-07" db="EMBL/GenBank/DDBJ databases">
        <title>Enhancement of antibiotic productionsby engineered nitrateutilization in actinobacteria.</title>
        <authorList>
            <person name="Meng S.C."/>
        </authorList>
    </citation>
    <scope>NUCLEOTIDE SEQUENCE [LARGE SCALE GENOMIC DNA]</scope>
    <source>
        <strain evidence="1 2">NRRL 2936</strain>
    </source>
</reference>
<dbReference type="RefSeq" id="WP_067435351.1">
    <property type="nucleotide sequence ID" value="NZ_CP016438.1"/>
</dbReference>
<organism evidence="1 2">
    <name type="scientific">Streptomyces lincolnensis</name>
    <dbReference type="NCBI Taxonomy" id="1915"/>
    <lineage>
        <taxon>Bacteria</taxon>
        <taxon>Bacillati</taxon>
        <taxon>Actinomycetota</taxon>
        <taxon>Actinomycetes</taxon>
        <taxon>Kitasatosporales</taxon>
        <taxon>Streptomycetaceae</taxon>
        <taxon>Streptomyces</taxon>
    </lineage>
</organism>
<evidence type="ECO:0000313" key="1">
    <source>
        <dbReference type="EMBL" id="ANS66207.1"/>
    </source>
</evidence>
<dbReference type="OrthoDB" id="3579673at2"/>
<name>A0A1B1MCK2_STRLN</name>
<protein>
    <submittedName>
        <fullName evidence="1">Uncharacterized protein</fullName>
    </submittedName>
</protein>
<gene>
    <name evidence="1" type="ORF">SLINC_3983</name>
</gene>
<keyword evidence="2" id="KW-1185">Reference proteome</keyword>
<dbReference type="AlphaFoldDB" id="A0A1B1MCK2"/>